<dbReference type="EMBL" id="CM001882">
    <property type="protein sequence ID" value="EOY03154.1"/>
    <property type="molecule type" value="Genomic_DNA"/>
</dbReference>
<organism evidence="2 3">
    <name type="scientific">Theobroma cacao</name>
    <name type="common">Cacao</name>
    <name type="synonym">Cocoa</name>
    <dbReference type="NCBI Taxonomy" id="3641"/>
    <lineage>
        <taxon>Eukaryota</taxon>
        <taxon>Viridiplantae</taxon>
        <taxon>Streptophyta</taxon>
        <taxon>Embryophyta</taxon>
        <taxon>Tracheophyta</taxon>
        <taxon>Spermatophyta</taxon>
        <taxon>Magnoliopsida</taxon>
        <taxon>eudicotyledons</taxon>
        <taxon>Gunneridae</taxon>
        <taxon>Pentapetalae</taxon>
        <taxon>rosids</taxon>
        <taxon>malvids</taxon>
        <taxon>Malvales</taxon>
        <taxon>Malvaceae</taxon>
        <taxon>Byttnerioideae</taxon>
        <taxon>Theobroma</taxon>
    </lineage>
</organism>
<name>A0A061ELK3_THECC</name>
<dbReference type="Gramene" id="EOY03154">
    <property type="protein sequence ID" value="EOY03154"/>
    <property type="gene ID" value="TCM_017714"/>
</dbReference>
<reference evidence="2 3" key="1">
    <citation type="journal article" date="2013" name="Genome Biol.">
        <title>The genome sequence of the most widely cultivated cacao type and its use to identify candidate genes regulating pod color.</title>
        <authorList>
            <person name="Motamayor J.C."/>
            <person name="Mockaitis K."/>
            <person name="Schmutz J."/>
            <person name="Haiminen N."/>
            <person name="Iii D.L."/>
            <person name="Cornejo O."/>
            <person name="Findley S.D."/>
            <person name="Zheng P."/>
            <person name="Utro F."/>
            <person name="Royaert S."/>
            <person name="Saski C."/>
            <person name="Jenkins J."/>
            <person name="Podicheti R."/>
            <person name="Zhao M."/>
            <person name="Scheffler B.E."/>
            <person name="Stack J.C."/>
            <person name="Feltus F.A."/>
            <person name="Mustiga G.M."/>
            <person name="Amores F."/>
            <person name="Phillips W."/>
            <person name="Marelli J.P."/>
            <person name="May G.D."/>
            <person name="Shapiro H."/>
            <person name="Ma J."/>
            <person name="Bustamante C.D."/>
            <person name="Schnell R.J."/>
            <person name="Main D."/>
            <person name="Gilbert D."/>
            <person name="Parida L."/>
            <person name="Kuhn D.N."/>
        </authorList>
    </citation>
    <scope>NUCLEOTIDE SEQUENCE [LARGE SCALE GENOMIC DNA]</scope>
    <source>
        <strain evidence="3">cv. Matina 1-6</strain>
    </source>
</reference>
<protein>
    <submittedName>
        <fullName evidence="2">Uncharacterized protein</fullName>
    </submittedName>
</protein>
<evidence type="ECO:0000256" key="1">
    <source>
        <dbReference type="SAM" id="MobiDB-lite"/>
    </source>
</evidence>
<proteinExistence type="predicted"/>
<evidence type="ECO:0000313" key="2">
    <source>
        <dbReference type="EMBL" id="EOY03154.1"/>
    </source>
</evidence>
<dbReference type="AlphaFoldDB" id="A0A061ELK3"/>
<dbReference type="InParanoid" id="A0A061ELK3"/>
<accession>A0A061ELK3</accession>
<dbReference type="HOGENOM" id="CLU_2578684_0_0_1"/>
<feature type="region of interest" description="Disordered" evidence="1">
    <location>
        <begin position="1"/>
        <end position="65"/>
    </location>
</feature>
<evidence type="ECO:0000313" key="3">
    <source>
        <dbReference type="Proteomes" id="UP000026915"/>
    </source>
</evidence>
<dbReference type="Proteomes" id="UP000026915">
    <property type="component" value="Chromosome 4"/>
</dbReference>
<gene>
    <name evidence="2" type="ORF">TCM_017714</name>
</gene>
<sequence>MAKTSLPSDAHEKKKEKRLAEENPSSRAQKKGEKSGPESMLHCLAAPLKEKEKTSSGPELEGTSVRISPTSQSVVVWELQF</sequence>
<feature type="compositionally biased region" description="Basic and acidic residues" evidence="1">
    <location>
        <begin position="9"/>
        <end position="21"/>
    </location>
</feature>
<keyword evidence="3" id="KW-1185">Reference proteome</keyword>